<organism evidence="2 3">
    <name type="scientific">Halomarina oriensis</name>
    <dbReference type="NCBI Taxonomy" id="671145"/>
    <lineage>
        <taxon>Archaea</taxon>
        <taxon>Methanobacteriati</taxon>
        <taxon>Methanobacteriota</taxon>
        <taxon>Stenosarchaea group</taxon>
        <taxon>Halobacteria</taxon>
        <taxon>Halobacteriales</taxon>
        <taxon>Natronomonadaceae</taxon>
        <taxon>Halomarina</taxon>
    </lineage>
</organism>
<gene>
    <name evidence="2" type="ORF">GQS65_21070</name>
</gene>
<sequence>MSDDDSFDAVSLAADATSDPVEDLADQQASGGGALEAAPSSSGAPDLLGRLFDGSLPGPSTEKLKGEYGFGRNLTMVLRGTLRVAGTGDGIPPVFEIFGGALLELRGRAQQRAGQETERESDDDYPEVDVATGGGV</sequence>
<evidence type="ECO:0000256" key="1">
    <source>
        <dbReference type="SAM" id="MobiDB-lite"/>
    </source>
</evidence>
<dbReference type="Proteomes" id="UP000451471">
    <property type="component" value="Unassembled WGS sequence"/>
</dbReference>
<dbReference type="AlphaFoldDB" id="A0A6B0GQ67"/>
<feature type="region of interest" description="Disordered" evidence="1">
    <location>
        <begin position="1"/>
        <end position="64"/>
    </location>
</feature>
<name>A0A6B0GQ67_9EURY</name>
<evidence type="ECO:0000313" key="3">
    <source>
        <dbReference type="Proteomes" id="UP000451471"/>
    </source>
</evidence>
<proteinExistence type="predicted"/>
<protein>
    <submittedName>
        <fullName evidence="2">Uncharacterized protein</fullName>
    </submittedName>
</protein>
<comment type="caution">
    <text evidence="2">The sequence shown here is derived from an EMBL/GenBank/DDBJ whole genome shotgun (WGS) entry which is preliminary data.</text>
</comment>
<evidence type="ECO:0000313" key="2">
    <source>
        <dbReference type="EMBL" id="MWG36944.1"/>
    </source>
</evidence>
<dbReference type="EMBL" id="WSZK01000047">
    <property type="protein sequence ID" value="MWG36944.1"/>
    <property type="molecule type" value="Genomic_DNA"/>
</dbReference>
<keyword evidence="3" id="KW-1185">Reference proteome</keyword>
<reference evidence="2 3" key="1">
    <citation type="submission" date="2019-12" db="EMBL/GenBank/DDBJ databases">
        <title>Halocatena pleomorpha gen. nov. sp. nov., an extremely halophilic archaeon of family Halobacteriaceae isolated from saltpan soil.</title>
        <authorList>
            <person name="Pal Y."/>
            <person name="Verma A."/>
            <person name="Krishnamurthi S."/>
            <person name="Kumar P."/>
        </authorList>
    </citation>
    <scope>NUCLEOTIDE SEQUENCE [LARGE SCALE GENOMIC DNA]</scope>
    <source>
        <strain evidence="2 3">JCM 16495</strain>
    </source>
</reference>
<feature type="region of interest" description="Disordered" evidence="1">
    <location>
        <begin position="108"/>
        <end position="136"/>
    </location>
</feature>
<dbReference type="RefSeq" id="WP_158206590.1">
    <property type="nucleotide sequence ID" value="NZ_WSZK01000047.1"/>
</dbReference>
<accession>A0A6B0GQ67</accession>